<reference evidence="4" key="1">
    <citation type="journal article" date="2016" name="Nat. Genet.">
        <title>A high-quality carrot genome assembly provides new insights into carotenoid accumulation and asterid genome evolution.</title>
        <authorList>
            <person name="Iorizzo M."/>
            <person name="Ellison S."/>
            <person name="Senalik D."/>
            <person name="Zeng P."/>
            <person name="Satapoomin P."/>
            <person name="Huang J."/>
            <person name="Bowman M."/>
            <person name="Iovene M."/>
            <person name="Sanseverino W."/>
            <person name="Cavagnaro P."/>
            <person name="Yildiz M."/>
            <person name="Macko-Podgorni A."/>
            <person name="Moranska E."/>
            <person name="Grzebelus E."/>
            <person name="Grzebelus D."/>
            <person name="Ashrafi H."/>
            <person name="Zheng Z."/>
            <person name="Cheng S."/>
            <person name="Spooner D."/>
            <person name="Van Deynze A."/>
            <person name="Simon P."/>
        </authorList>
    </citation>
    <scope>NUCLEOTIDE SEQUENCE [LARGE SCALE GENOMIC DNA]</scope>
    <source>
        <tissue evidence="4">Leaf</tissue>
    </source>
</reference>
<dbReference type="STRING" id="79200.A0A164YWH4"/>
<dbReference type="CDD" id="cd10910">
    <property type="entry name" value="PIN_limkain_b1_N_like"/>
    <property type="match status" value="1"/>
</dbReference>
<feature type="domain" description="OST-HTH associated" evidence="2">
    <location>
        <begin position="436"/>
        <end position="494"/>
    </location>
</feature>
<dbReference type="PANTHER" id="PTHR14379">
    <property type="entry name" value="LIMKAIN B LKAP"/>
    <property type="match status" value="1"/>
</dbReference>
<dbReference type="GO" id="GO:0004540">
    <property type="term" value="F:RNA nuclease activity"/>
    <property type="evidence" value="ECO:0007669"/>
    <property type="project" value="InterPro"/>
</dbReference>
<dbReference type="InterPro" id="IPR025677">
    <property type="entry name" value="OST-HTH-assoc_dom"/>
</dbReference>
<dbReference type="Gene3D" id="3.40.50.1010">
    <property type="entry name" value="5'-nuclease"/>
    <property type="match status" value="1"/>
</dbReference>
<keyword evidence="7" id="KW-1185">Reference proteome</keyword>
<accession>A0A164YWH4</accession>
<evidence type="ECO:0000313" key="7">
    <source>
        <dbReference type="Proteomes" id="UP000077755"/>
    </source>
</evidence>
<dbReference type="EMBL" id="LNRQ01000005">
    <property type="protein sequence ID" value="KZM95004.1"/>
    <property type="molecule type" value="Genomic_DNA"/>
</dbReference>
<gene>
    <name evidence="4" type="ORF">DCAR_018246</name>
    <name evidence="5" type="ORF">DCAR_0520882</name>
    <name evidence="6" type="ORF">DCAR_0520883</name>
</gene>
<reference evidence="5" key="2">
    <citation type="submission" date="2022-03" db="EMBL/GenBank/DDBJ databases">
        <title>Draft title - Genomic analysis of global carrot germplasm unveils the trajectory of domestication and the origin of high carotenoid orange carrot.</title>
        <authorList>
            <person name="Iorizzo M."/>
            <person name="Ellison S."/>
            <person name="Senalik D."/>
            <person name="Macko-Podgorni A."/>
            <person name="Grzebelus D."/>
            <person name="Bostan H."/>
            <person name="Rolling W."/>
            <person name="Curaba J."/>
            <person name="Simon P."/>
        </authorList>
    </citation>
    <scope>NUCLEOTIDE SEQUENCE</scope>
    <source>
        <tissue evidence="5">Leaf</tissue>
    </source>
</reference>
<evidence type="ECO:0000313" key="6">
    <source>
        <dbReference type="EMBL" id="WOH01499.1"/>
    </source>
</evidence>
<evidence type="ECO:0000259" key="2">
    <source>
        <dbReference type="Pfam" id="PF14418"/>
    </source>
</evidence>
<evidence type="ECO:0008006" key="8">
    <source>
        <dbReference type="Google" id="ProtNLM"/>
    </source>
</evidence>
<feature type="domain" description="DUF7625" evidence="3">
    <location>
        <begin position="315"/>
        <end position="408"/>
    </location>
</feature>
<dbReference type="Proteomes" id="UP000077755">
    <property type="component" value="Chromosome 5"/>
</dbReference>
<sequence>MSGDGKTPPAIAGAAKIQYRMAKTSVWWDIENCQVPRGFDVYGIAQNISSALAKMSYCGPISISAYGDILRIPKPVQEALNSTGISLNHVPAGVKDASDKKILVDMLLWAVDNPAPANYLLISGDRDFSNALHQLRMRRYNILLAQPPRASAALVAAAESVWLWATLLTGGYPLATGGFLQLGNNSNILHSAASQGLGRDASLSNKTAGSYSENIPSSNHRFIGPAVAGAENQPLITRALSVDTAQPENAPVRQIMSAPHEFFGVNKPVMPASISQPTQQLSFNMIDISSFPTSEVPSKISSISKSKLDNSMGKAPQCRKPSDYIEGLIGVVLLALHHLKLEKLIPSEANIKDCIRYGELKFRNIDVEKAINFAVEHQMIVKQSQGAVSLYVGRIERLWECVDTSGGNQYQYSKATWDGIQKFLCSSAGHSAMMASECRYQAGLILKTLCLKDLSLGEVLQILNMIITLKRWITHTEPGWQPITITIAESESNSSSGTDA</sequence>
<dbReference type="EMBL" id="CP093347">
    <property type="protein sequence ID" value="WOH01498.1"/>
    <property type="molecule type" value="Genomic_DNA"/>
</dbReference>
<dbReference type="InterPro" id="IPR021139">
    <property type="entry name" value="NYN"/>
</dbReference>
<dbReference type="Pfam" id="PF24620">
    <property type="entry name" value="DUF7625"/>
    <property type="match status" value="1"/>
</dbReference>
<name>A0A164YWH4_DAUCS</name>
<dbReference type="AlphaFoldDB" id="A0A164YWH4"/>
<dbReference type="Pfam" id="PF01936">
    <property type="entry name" value="NYN"/>
    <property type="match status" value="1"/>
</dbReference>
<dbReference type="PANTHER" id="PTHR14379:SF90">
    <property type="entry name" value="EMB|CAB71880.1-RELATED"/>
    <property type="match status" value="1"/>
</dbReference>
<protein>
    <recommendedName>
        <fullName evidence="8">NYN domain-containing protein</fullName>
    </recommendedName>
</protein>
<proteinExistence type="predicted"/>
<evidence type="ECO:0000313" key="5">
    <source>
        <dbReference type="EMBL" id="WOH01498.1"/>
    </source>
</evidence>
<dbReference type="KEGG" id="dcr:108221614"/>
<feature type="domain" description="NYN" evidence="1">
    <location>
        <begin position="23"/>
        <end position="159"/>
    </location>
</feature>
<dbReference type="GO" id="GO:0005777">
    <property type="term" value="C:peroxisome"/>
    <property type="evidence" value="ECO:0007669"/>
    <property type="project" value="InterPro"/>
</dbReference>
<dbReference type="InterPro" id="IPR024768">
    <property type="entry name" value="Marf1"/>
</dbReference>
<dbReference type="GO" id="GO:0010468">
    <property type="term" value="P:regulation of gene expression"/>
    <property type="evidence" value="ECO:0007669"/>
    <property type="project" value="InterPro"/>
</dbReference>
<dbReference type="InterPro" id="IPR056042">
    <property type="entry name" value="DUF7625"/>
</dbReference>
<dbReference type="KEGG" id="dcr:108221613"/>
<dbReference type="Gramene" id="KZM95004">
    <property type="protein sequence ID" value="KZM95004"/>
    <property type="gene ID" value="DCAR_018246"/>
</dbReference>
<organism evidence="4">
    <name type="scientific">Daucus carota subsp. sativus</name>
    <name type="common">Carrot</name>
    <dbReference type="NCBI Taxonomy" id="79200"/>
    <lineage>
        <taxon>Eukaryota</taxon>
        <taxon>Viridiplantae</taxon>
        <taxon>Streptophyta</taxon>
        <taxon>Embryophyta</taxon>
        <taxon>Tracheophyta</taxon>
        <taxon>Spermatophyta</taxon>
        <taxon>Magnoliopsida</taxon>
        <taxon>eudicotyledons</taxon>
        <taxon>Gunneridae</taxon>
        <taxon>Pentapetalae</taxon>
        <taxon>asterids</taxon>
        <taxon>campanulids</taxon>
        <taxon>Apiales</taxon>
        <taxon>Apiaceae</taxon>
        <taxon>Apioideae</taxon>
        <taxon>Scandiceae</taxon>
        <taxon>Daucinae</taxon>
        <taxon>Daucus</taxon>
        <taxon>Daucus sect. Daucus</taxon>
    </lineage>
</organism>
<evidence type="ECO:0000259" key="1">
    <source>
        <dbReference type="Pfam" id="PF01936"/>
    </source>
</evidence>
<evidence type="ECO:0000259" key="3">
    <source>
        <dbReference type="Pfam" id="PF24620"/>
    </source>
</evidence>
<evidence type="ECO:0000313" key="4">
    <source>
        <dbReference type="EMBL" id="KZM95004.1"/>
    </source>
</evidence>
<dbReference type="EMBL" id="CP093347">
    <property type="protein sequence ID" value="WOH01499.1"/>
    <property type="molecule type" value="Genomic_DNA"/>
</dbReference>
<dbReference type="OMA" id="LWKCINP"/>
<dbReference type="OrthoDB" id="549353at2759"/>
<dbReference type="Pfam" id="PF14418">
    <property type="entry name" value="OHA"/>
    <property type="match status" value="1"/>
</dbReference>